<keyword evidence="7" id="KW-0479">Metal-binding</keyword>
<dbReference type="InterPro" id="IPR011577">
    <property type="entry name" value="Cyt_b561_bac/Ni-Hgenase"/>
</dbReference>
<evidence type="ECO:0000259" key="14">
    <source>
        <dbReference type="Pfam" id="PF01292"/>
    </source>
</evidence>
<keyword evidence="4" id="KW-1003">Cell membrane</keyword>
<keyword evidence="3" id="KW-0813">Transport</keyword>
<evidence type="ECO:0000256" key="3">
    <source>
        <dbReference type="ARBA" id="ARBA00022448"/>
    </source>
</evidence>
<dbReference type="STRING" id="104102.AtDm6_1598"/>
<dbReference type="InterPro" id="IPR016174">
    <property type="entry name" value="Di-haem_cyt_TM"/>
</dbReference>
<dbReference type="Gene3D" id="1.20.950.20">
    <property type="entry name" value="Transmembrane di-heme cytochromes, Chain C"/>
    <property type="match status" value="1"/>
</dbReference>
<feature type="transmembrane region" description="Helical" evidence="13">
    <location>
        <begin position="87"/>
        <end position="110"/>
    </location>
</feature>
<comment type="cofactor">
    <cofactor evidence="1">
        <name>heme b</name>
        <dbReference type="ChEBI" id="CHEBI:60344"/>
    </cofactor>
</comment>
<feature type="domain" description="Cytochrome b561 bacterial/Ni-hydrogenase" evidence="14">
    <location>
        <begin position="52"/>
        <end position="220"/>
    </location>
</feature>
<comment type="similarity">
    <text evidence="12">Belongs to the cytochrome b561 family.</text>
</comment>
<keyword evidence="6 13" id="KW-0812">Transmembrane</keyword>
<name>A0A094YSN8_9PROT</name>
<dbReference type="GO" id="GO:0020037">
    <property type="term" value="F:heme binding"/>
    <property type="evidence" value="ECO:0007669"/>
    <property type="project" value="TreeGrafter"/>
</dbReference>
<dbReference type="PATRIC" id="fig|104102.7.peg.1579"/>
<keyword evidence="11 13" id="KW-0472">Membrane</keyword>
<dbReference type="GO" id="GO:0022904">
    <property type="term" value="P:respiratory electron transport chain"/>
    <property type="evidence" value="ECO:0007669"/>
    <property type="project" value="InterPro"/>
</dbReference>
<sequence length="227" mass="26131">MRVIFNIIYVLGKSVLFRILSGKHDTEVDSGFFFAETYMPYSTPDITDSLLRYDRPTIILHWMTAFLVLLQLALGETWNWPTKPVHHLMVVAHLTAGILLTAIMVFRIVWRLTKGRHLSDLLVPVDRVFALGAEYTLYVLLLAEILLGYLWRWGAGQTMSFFDLLIPSPFARFPAETVTWLHTLHEWNAWLIMGFATGHGAAALFHQFVLKDKVLGRMLPQCFLLRQ</sequence>
<feature type="transmembrane region" description="Helical" evidence="13">
    <location>
        <begin position="58"/>
        <end position="75"/>
    </location>
</feature>
<dbReference type="PANTHER" id="PTHR30529:SF1">
    <property type="entry name" value="CYTOCHROME B561 HOMOLOG 2"/>
    <property type="match status" value="1"/>
</dbReference>
<evidence type="ECO:0000313" key="16">
    <source>
        <dbReference type="Proteomes" id="UP000029448"/>
    </source>
</evidence>
<evidence type="ECO:0000256" key="12">
    <source>
        <dbReference type="ARBA" id="ARBA00037975"/>
    </source>
</evidence>
<proteinExistence type="inferred from homology"/>
<evidence type="ECO:0000256" key="6">
    <source>
        <dbReference type="ARBA" id="ARBA00022692"/>
    </source>
</evidence>
<dbReference type="Pfam" id="PF01292">
    <property type="entry name" value="Ni_hydr_CYTB"/>
    <property type="match status" value="1"/>
</dbReference>
<dbReference type="GO" id="GO:0046872">
    <property type="term" value="F:metal ion binding"/>
    <property type="evidence" value="ECO:0007669"/>
    <property type="project" value="UniProtKB-KW"/>
</dbReference>
<dbReference type="AlphaFoldDB" id="A0A094YSN8"/>
<keyword evidence="9 13" id="KW-1133">Transmembrane helix</keyword>
<keyword evidence="16" id="KW-1185">Reference proteome</keyword>
<protein>
    <submittedName>
        <fullName evidence="15">Cytochrome B561</fullName>
    </submittedName>
</protein>
<keyword evidence="8" id="KW-0249">Electron transport</keyword>
<reference evidence="15 16" key="1">
    <citation type="submission" date="2014-06" db="EMBL/GenBank/DDBJ databases">
        <title>Functional and comparative genomic analyses of the Drosophila gut microbiota identify candidate symbiosis factors.</title>
        <authorList>
            <person name="Newell P.D."/>
            <person name="Chaston J.M."/>
            <person name="Douglas A.E."/>
        </authorList>
    </citation>
    <scope>NUCLEOTIDE SEQUENCE [LARGE SCALE GENOMIC DNA]</scope>
    <source>
        <strain evidence="15 16">DmCS_006</strain>
    </source>
</reference>
<keyword evidence="10" id="KW-0408">Iron</keyword>
<dbReference type="SUPFAM" id="SSF81342">
    <property type="entry name" value="Transmembrane di-heme cytochromes"/>
    <property type="match status" value="1"/>
</dbReference>
<evidence type="ECO:0000256" key="1">
    <source>
        <dbReference type="ARBA" id="ARBA00001970"/>
    </source>
</evidence>
<dbReference type="InterPro" id="IPR052168">
    <property type="entry name" value="Cytochrome_b561_oxidase"/>
</dbReference>
<dbReference type="Proteomes" id="UP000029448">
    <property type="component" value="Unassembled WGS sequence"/>
</dbReference>
<dbReference type="PANTHER" id="PTHR30529">
    <property type="entry name" value="CYTOCHROME B561"/>
    <property type="match status" value="1"/>
</dbReference>
<evidence type="ECO:0000256" key="4">
    <source>
        <dbReference type="ARBA" id="ARBA00022475"/>
    </source>
</evidence>
<dbReference type="EMBL" id="JOKM01000057">
    <property type="protein sequence ID" value="KGB23639.1"/>
    <property type="molecule type" value="Genomic_DNA"/>
</dbReference>
<keyword evidence="5" id="KW-0349">Heme</keyword>
<evidence type="ECO:0000256" key="11">
    <source>
        <dbReference type="ARBA" id="ARBA00023136"/>
    </source>
</evidence>
<feature type="transmembrane region" description="Helical" evidence="13">
    <location>
        <begin position="131"/>
        <end position="151"/>
    </location>
</feature>
<evidence type="ECO:0000256" key="7">
    <source>
        <dbReference type="ARBA" id="ARBA00022723"/>
    </source>
</evidence>
<evidence type="ECO:0000313" key="15">
    <source>
        <dbReference type="EMBL" id="KGB23639.1"/>
    </source>
</evidence>
<feature type="transmembrane region" description="Helical" evidence="13">
    <location>
        <begin position="189"/>
        <end position="210"/>
    </location>
</feature>
<evidence type="ECO:0000256" key="9">
    <source>
        <dbReference type="ARBA" id="ARBA00022989"/>
    </source>
</evidence>
<evidence type="ECO:0000256" key="8">
    <source>
        <dbReference type="ARBA" id="ARBA00022982"/>
    </source>
</evidence>
<evidence type="ECO:0000256" key="2">
    <source>
        <dbReference type="ARBA" id="ARBA00004651"/>
    </source>
</evidence>
<evidence type="ECO:0000256" key="13">
    <source>
        <dbReference type="SAM" id="Phobius"/>
    </source>
</evidence>
<evidence type="ECO:0000256" key="5">
    <source>
        <dbReference type="ARBA" id="ARBA00022617"/>
    </source>
</evidence>
<dbReference type="GO" id="GO:0009055">
    <property type="term" value="F:electron transfer activity"/>
    <property type="evidence" value="ECO:0007669"/>
    <property type="project" value="InterPro"/>
</dbReference>
<evidence type="ECO:0000256" key="10">
    <source>
        <dbReference type="ARBA" id="ARBA00023004"/>
    </source>
</evidence>
<comment type="subcellular location">
    <subcellularLocation>
        <location evidence="2">Cell membrane</location>
        <topology evidence="2">Multi-pass membrane protein</topology>
    </subcellularLocation>
</comment>
<accession>A0A094YSN8</accession>
<comment type="caution">
    <text evidence="15">The sequence shown here is derived from an EMBL/GenBank/DDBJ whole genome shotgun (WGS) entry which is preliminary data.</text>
</comment>
<organism evidence="15 16">
    <name type="scientific">Acetobacter tropicalis</name>
    <dbReference type="NCBI Taxonomy" id="104102"/>
    <lineage>
        <taxon>Bacteria</taxon>
        <taxon>Pseudomonadati</taxon>
        <taxon>Pseudomonadota</taxon>
        <taxon>Alphaproteobacteria</taxon>
        <taxon>Acetobacterales</taxon>
        <taxon>Acetobacteraceae</taxon>
        <taxon>Acetobacter</taxon>
    </lineage>
</organism>
<gene>
    <name evidence="15" type="ORF">AtDm6_1598</name>
</gene>
<dbReference type="GO" id="GO:0005886">
    <property type="term" value="C:plasma membrane"/>
    <property type="evidence" value="ECO:0007669"/>
    <property type="project" value="UniProtKB-SubCell"/>
</dbReference>